<evidence type="ECO:0000313" key="1">
    <source>
        <dbReference type="EMBL" id="MFC6632272.1"/>
    </source>
</evidence>
<dbReference type="EMBL" id="JBHSVR010000001">
    <property type="protein sequence ID" value="MFC6632272.1"/>
    <property type="molecule type" value="Genomic_DNA"/>
</dbReference>
<protein>
    <submittedName>
        <fullName evidence="1">DUF1439 domain-containing protein</fullName>
    </submittedName>
</protein>
<accession>A0ABW1YKY0</accession>
<organism evidence="1 2">
    <name type="scientific">Microbulbifer taiwanensis</name>
    <dbReference type="NCBI Taxonomy" id="986746"/>
    <lineage>
        <taxon>Bacteria</taxon>
        <taxon>Pseudomonadati</taxon>
        <taxon>Pseudomonadota</taxon>
        <taxon>Gammaproteobacteria</taxon>
        <taxon>Cellvibrionales</taxon>
        <taxon>Microbulbiferaceae</taxon>
        <taxon>Microbulbifer</taxon>
    </lineage>
</organism>
<proteinExistence type="predicted"/>
<evidence type="ECO:0000313" key="2">
    <source>
        <dbReference type="Proteomes" id="UP001596425"/>
    </source>
</evidence>
<dbReference type="Proteomes" id="UP001596425">
    <property type="component" value="Unassembled WGS sequence"/>
</dbReference>
<sequence>MARLVGLFAFVALLLSAAGYLYFAGKEYEIRIPEAEIQARLSEKLPLTKTYFFVFQLTLEEPRVHLLEESGRIGAGLDLTLNVKVGGEGKPLDGSVDASGRLQYDSGEGQFYLAEPVIEQLSIQGLPGKYADRAKKVIELALTEYYATHPIYKLKAGDTKQAAAKLVLKNVSVSGDELVVVLGI</sequence>
<keyword evidence="2" id="KW-1185">Reference proteome</keyword>
<dbReference type="RefSeq" id="WP_193192392.1">
    <property type="nucleotide sequence ID" value="NZ_JACZFR010000028.1"/>
</dbReference>
<name>A0ABW1YKY0_9GAMM</name>
<dbReference type="InterPro" id="IPR010835">
    <property type="entry name" value="DUF1439"/>
</dbReference>
<gene>
    <name evidence="1" type="ORF">ACFQBM_03210</name>
</gene>
<dbReference type="Pfam" id="PF07273">
    <property type="entry name" value="DUF1439"/>
    <property type="match status" value="1"/>
</dbReference>
<reference evidence="2" key="1">
    <citation type="journal article" date="2019" name="Int. J. Syst. Evol. Microbiol.">
        <title>The Global Catalogue of Microorganisms (GCM) 10K type strain sequencing project: providing services to taxonomists for standard genome sequencing and annotation.</title>
        <authorList>
            <consortium name="The Broad Institute Genomics Platform"/>
            <consortium name="The Broad Institute Genome Sequencing Center for Infectious Disease"/>
            <person name="Wu L."/>
            <person name="Ma J."/>
        </authorList>
    </citation>
    <scope>NUCLEOTIDE SEQUENCE [LARGE SCALE GENOMIC DNA]</scope>
    <source>
        <strain evidence="2">CGMCC 1.13718</strain>
    </source>
</reference>
<comment type="caution">
    <text evidence="1">The sequence shown here is derived from an EMBL/GenBank/DDBJ whole genome shotgun (WGS) entry which is preliminary data.</text>
</comment>
<dbReference type="Gene3D" id="3.15.10.40">
    <property type="entry name" value="Uncharacterised protein PF07273, DUF1439"/>
    <property type="match status" value="1"/>
</dbReference>